<reference evidence="6 7" key="1">
    <citation type="submission" date="2016-08" db="EMBL/GenBank/DDBJ databases">
        <title>Whole genome sequence of Pseudomonas graminis strain UASWS1507, a potential biological control agent for agriculture.</title>
        <authorList>
            <person name="Crovadore J."/>
            <person name="Calmin G."/>
            <person name="Chablais R."/>
            <person name="Cochard B."/>
            <person name="Lefort F."/>
        </authorList>
    </citation>
    <scope>NUCLEOTIDE SEQUENCE [LARGE SCALE GENOMIC DNA]</scope>
    <source>
        <strain evidence="6 7">UASWS1507</strain>
    </source>
</reference>
<dbReference type="Gene3D" id="1.10.10.10">
    <property type="entry name" value="Winged helix-like DNA-binding domain superfamily/Winged helix DNA-binding domain"/>
    <property type="match status" value="1"/>
</dbReference>
<dbReference type="Gene3D" id="3.40.190.10">
    <property type="entry name" value="Periplasmic binding protein-like II"/>
    <property type="match status" value="2"/>
</dbReference>
<dbReference type="PRINTS" id="PR00039">
    <property type="entry name" value="HTHLYSR"/>
</dbReference>
<dbReference type="PANTHER" id="PTHR30537:SF26">
    <property type="entry name" value="GLYCINE CLEAVAGE SYSTEM TRANSCRIPTIONAL ACTIVATOR"/>
    <property type="match status" value="1"/>
</dbReference>
<organism evidence="6 7">
    <name type="scientific">Pseudomonas graminis</name>
    <dbReference type="NCBI Taxonomy" id="158627"/>
    <lineage>
        <taxon>Bacteria</taxon>
        <taxon>Pseudomonadati</taxon>
        <taxon>Pseudomonadota</taxon>
        <taxon>Gammaproteobacteria</taxon>
        <taxon>Pseudomonadales</taxon>
        <taxon>Pseudomonadaceae</taxon>
        <taxon>Pseudomonas</taxon>
    </lineage>
</organism>
<protein>
    <recommendedName>
        <fullName evidence="5">HTH lysR-type domain-containing protein</fullName>
    </recommendedName>
</protein>
<dbReference type="RefSeq" id="WP_065988071.1">
    <property type="nucleotide sequence ID" value="NZ_MDEN01000059.1"/>
</dbReference>
<evidence type="ECO:0000313" key="7">
    <source>
        <dbReference type="Proteomes" id="UP000095143"/>
    </source>
</evidence>
<dbReference type="PROSITE" id="PS50931">
    <property type="entry name" value="HTH_LYSR"/>
    <property type="match status" value="1"/>
</dbReference>
<proteinExistence type="inferred from homology"/>
<dbReference type="InterPro" id="IPR005119">
    <property type="entry name" value="LysR_subst-bd"/>
</dbReference>
<comment type="caution">
    <text evidence="6">The sequence shown here is derived from an EMBL/GenBank/DDBJ whole genome shotgun (WGS) entry which is preliminary data.</text>
</comment>
<dbReference type="SUPFAM" id="SSF53850">
    <property type="entry name" value="Periplasmic binding protein-like II"/>
    <property type="match status" value="1"/>
</dbReference>
<name>A0A1C2E6K0_9PSED</name>
<comment type="similarity">
    <text evidence="1">Belongs to the LysR transcriptional regulatory family.</text>
</comment>
<dbReference type="GO" id="GO:0006351">
    <property type="term" value="P:DNA-templated transcription"/>
    <property type="evidence" value="ECO:0007669"/>
    <property type="project" value="TreeGrafter"/>
</dbReference>
<dbReference type="AlphaFoldDB" id="A0A1C2E6K0"/>
<dbReference type="FunFam" id="1.10.10.10:FF:000001">
    <property type="entry name" value="LysR family transcriptional regulator"/>
    <property type="match status" value="1"/>
</dbReference>
<dbReference type="PANTHER" id="PTHR30537">
    <property type="entry name" value="HTH-TYPE TRANSCRIPTIONAL REGULATOR"/>
    <property type="match status" value="1"/>
</dbReference>
<dbReference type="OrthoDB" id="5526340at2"/>
<dbReference type="InterPro" id="IPR000847">
    <property type="entry name" value="LysR_HTH_N"/>
</dbReference>
<dbReference type="GO" id="GO:0003700">
    <property type="term" value="F:DNA-binding transcription factor activity"/>
    <property type="evidence" value="ECO:0007669"/>
    <property type="project" value="InterPro"/>
</dbReference>
<keyword evidence="3" id="KW-0238">DNA-binding</keyword>
<dbReference type="Proteomes" id="UP000095143">
    <property type="component" value="Unassembled WGS sequence"/>
</dbReference>
<feature type="domain" description="HTH lysR-type" evidence="5">
    <location>
        <begin position="5"/>
        <end position="62"/>
    </location>
</feature>
<evidence type="ECO:0000256" key="3">
    <source>
        <dbReference type="ARBA" id="ARBA00023125"/>
    </source>
</evidence>
<sequence length="310" mass="34291">MSKAIPLIALRTFVEVCKAGSMKRAADQLCVSPAAISQQIKGLEDQIGRRLFERDAKGIQLTPCGRSLFDELAGTFDVIEKAWSRAALKAPRQTRLVISTTSTIASSWLIPALSGFKERCPNVEISIQICNGLSELKHGHVDICIQRETAASCENHATHLWSSYLIPVCSPRLLSTQRNIESPQDCLTFPLLQDTERNYWKVWMNAFGMSNRKMIQGSSYGDESLLISAACAGQGIALVNSVFASEALQSKRLVQVTNATAELKFDYFVYCAKERREEWAIAEFMKWAVQQAGKTAKGHAREIESAGQVA</sequence>
<evidence type="ECO:0000313" key="6">
    <source>
        <dbReference type="EMBL" id="OCX22595.1"/>
    </source>
</evidence>
<evidence type="ECO:0000259" key="5">
    <source>
        <dbReference type="PROSITE" id="PS50931"/>
    </source>
</evidence>
<dbReference type="GO" id="GO:0043565">
    <property type="term" value="F:sequence-specific DNA binding"/>
    <property type="evidence" value="ECO:0007669"/>
    <property type="project" value="TreeGrafter"/>
</dbReference>
<gene>
    <name evidence="6" type="ORF">BBI10_08805</name>
</gene>
<dbReference type="Pfam" id="PF03466">
    <property type="entry name" value="LysR_substrate"/>
    <property type="match status" value="1"/>
</dbReference>
<evidence type="ECO:0000256" key="1">
    <source>
        <dbReference type="ARBA" id="ARBA00009437"/>
    </source>
</evidence>
<dbReference type="InterPro" id="IPR036388">
    <property type="entry name" value="WH-like_DNA-bd_sf"/>
</dbReference>
<evidence type="ECO:0000256" key="4">
    <source>
        <dbReference type="ARBA" id="ARBA00023163"/>
    </source>
</evidence>
<keyword evidence="2" id="KW-0805">Transcription regulation</keyword>
<dbReference type="InterPro" id="IPR036390">
    <property type="entry name" value="WH_DNA-bd_sf"/>
</dbReference>
<dbReference type="SUPFAM" id="SSF46785">
    <property type="entry name" value="Winged helix' DNA-binding domain"/>
    <property type="match status" value="1"/>
</dbReference>
<evidence type="ECO:0000256" key="2">
    <source>
        <dbReference type="ARBA" id="ARBA00023015"/>
    </source>
</evidence>
<dbReference type="Pfam" id="PF00126">
    <property type="entry name" value="HTH_1"/>
    <property type="match status" value="1"/>
</dbReference>
<keyword evidence="4" id="KW-0804">Transcription</keyword>
<dbReference type="EMBL" id="MDEN01000059">
    <property type="protein sequence ID" value="OCX22595.1"/>
    <property type="molecule type" value="Genomic_DNA"/>
</dbReference>
<accession>A0A1C2E6K0</accession>
<dbReference type="InterPro" id="IPR058163">
    <property type="entry name" value="LysR-type_TF_proteobact-type"/>
</dbReference>